<reference evidence="1 2" key="1">
    <citation type="submission" date="2019-05" db="EMBL/GenBank/DDBJ databases">
        <title>Another draft genome of Portunus trituberculatus and its Hox gene families provides insights of decapod evolution.</title>
        <authorList>
            <person name="Jeong J.-H."/>
            <person name="Song I."/>
            <person name="Kim S."/>
            <person name="Choi T."/>
            <person name="Kim D."/>
            <person name="Ryu S."/>
            <person name="Kim W."/>
        </authorList>
    </citation>
    <scope>NUCLEOTIDE SEQUENCE [LARGE SCALE GENOMIC DNA]</scope>
    <source>
        <tissue evidence="1">Muscle</tissue>
    </source>
</reference>
<sequence>MQVNHVNTSLSRGWGRNALQSAVSVCSATPSASVGHSQCSGRHVLGAPFTGQRDMVGNKSLDESRSIMTRGRSCVARDVKNKRS</sequence>
<gene>
    <name evidence="1" type="ORF">E2C01_071168</name>
</gene>
<organism evidence="1 2">
    <name type="scientific">Portunus trituberculatus</name>
    <name type="common">Swimming crab</name>
    <name type="synonym">Neptunus trituberculatus</name>
    <dbReference type="NCBI Taxonomy" id="210409"/>
    <lineage>
        <taxon>Eukaryota</taxon>
        <taxon>Metazoa</taxon>
        <taxon>Ecdysozoa</taxon>
        <taxon>Arthropoda</taxon>
        <taxon>Crustacea</taxon>
        <taxon>Multicrustacea</taxon>
        <taxon>Malacostraca</taxon>
        <taxon>Eumalacostraca</taxon>
        <taxon>Eucarida</taxon>
        <taxon>Decapoda</taxon>
        <taxon>Pleocyemata</taxon>
        <taxon>Brachyura</taxon>
        <taxon>Eubrachyura</taxon>
        <taxon>Portunoidea</taxon>
        <taxon>Portunidae</taxon>
        <taxon>Portuninae</taxon>
        <taxon>Portunus</taxon>
    </lineage>
</organism>
<evidence type="ECO:0000313" key="2">
    <source>
        <dbReference type="Proteomes" id="UP000324222"/>
    </source>
</evidence>
<evidence type="ECO:0000313" key="1">
    <source>
        <dbReference type="EMBL" id="MPC76740.1"/>
    </source>
</evidence>
<dbReference type="EMBL" id="VSRR010044099">
    <property type="protein sequence ID" value="MPC76740.1"/>
    <property type="molecule type" value="Genomic_DNA"/>
</dbReference>
<proteinExistence type="predicted"/>
<protein>
    <submittedName>
        <fullName evidence="1">Uncharacterized protein</fullName>
    </submittedName>
</protein>
<dbReference type="AlphaFoldDB" id="A0A5B7HW91"/>
<name>A0A5B7HW91_PORTR</name>
<comment type="caution">
    <text evidence="1">The sequence shown here is derived from an EMBL/GenBank/DDBJ whole genome shotgun (WGS) entry which is preliminary data.</text>
</comment>
<keyword evidence="2" id="KW-1185">Reference proteome</keyword>
<accession>A0A5B7HW91</accession>
<dbReference type="Proteomes" id="UP000324222">
    <property type="component" value="Unassembled WGS sequence"/>
</dbReference>